<sequence>MITGGEMNNVGIRGIAVAAGAVALTGGILLAGAGSASADTEVKHHSAIGGEVGTSHVGRWTTTYYDGVAWNATVFVDYGRSGAYTKCSDGHRVYGPLVGPGTWLWGGDCYNHGTIVDYGWYDG</sequence>
<keyword evidence="2" id="KW-1185">Reference proteome</keyword>
<dbReference type="EMBL" id="NMQT01000011">
    <property type="protein sequence ID" value="OXM58472.1"/>
    <property type="molecule type" value="Genomic_DNA"/>
</dbReference>
<protein>
    <recommendedName>
        <fullName evidence="3">Bacteriocin</fullName>
    </recommendedName>
</protein>
<evidence type="ECO:0000313" key="2">
    <source>
        <dbReference type="Proteomes" id="UP000215223"/>
    </source>
</evidence>
<accession>A0A229SHX6</accession>
<dbReference type="OrthoDB" id="3482644at2"/>
<dbReference type="Proteomes" id="UP000215223">
    <property type="component" value="Unassembled WGS sequence"/>
</dbReference>
<dbReference type="AlphaFoldDB" id="A0A229SHX6"/>
<proteinExistence type="predicted"/>
<evidence type="ECO:0000313" key="1">
    <source>
        <dbReference type="EMBL" id="OXM58472.1"/>
    </source>
</evidence>
<organism evidence="1 2">
    <name type="scientific">Amycolatopsis thailandensis</name>
    <dbReference type="NCBI Taxonomy" id="589330"/>
    <lineage>
        <taxon>Bacteria</taxon>
        <taxon>Bacillati</taxon>
        <taxon>Actinomycetota</taxon>
        <taxon>Actinomycetes</taxon>
        <taxon>Pseudonocardiales</taxon>
        <taxon>Pseudonocardiaceae</taxon>
        <taxon>Amycolatopsis</taxon>
    </lineage>
</organism>
<reference evidence="1 2" key="1">
    <citation type="submission" date="2017-07" db="EMBL/GenBank/DDBJ databases">
        <title>Amycolatopsis thailandensis Genome sequencing and assembly.</title>
        <authorList>
            <person name="Kaur N."/>
            <person name="Mayilraj S."/>
        </authorList>
    </citation>
    <scope>NUCLEOTIDE SEQUENCE [LARGE SCALE GENOMIC DNA]</scope>
    <source>
        <strain evidence="1 2">JCM 16380</strain>
    </source>
</reference>
<evidence type="ECO:0008006" key="3">
    <source>
        <dbReference type="Google" id="ProtNLM"/>
    </source>
</evidence>
<gene>
    <name evidence="1" type="ORF">CFP71_02710</name>
</gene>
<comment type="caution">
    <text evidence="1">The sequence shown here is derived from an EMBL/GenBank/DDBJ whole genome shotgun (WGS) entry which is preliminary data.</text>
</comment>
<name>A0A229SHX6_9PSEU</name>